<keyword evidence="2" id="KW-1185">Reference proteome</keyword>
<comment type="caution">
    <text evidence="1">The sequence shown here is derived from an EMBL/GenBank/DDBJ whole genome shotgun (WGS) entry which is preliminary data.</text>
</comment>
<proteinExistence type="predicted"/>
<name>A0ABR2VN80_9FUNG</name>
<protein>
    <submittedName>
        <fullName evidence="1">Uncharacterized protein</fullName>
    </submittedName>
</protein>
<evidence type="ECO:0000313" key="1">
    <source>
        <dbReference type="EMBL" id="KAK9685856.1"/>
    </source>
</evidence>
<organism evidence="1 2">
    <name type="scientific">Basidiobolus ranarum</name>
    <dbReference type="NCBI Taxonomy" id="34480"/>
    <lineage>
        <taxon>Eukaryota</taxon>
        <taxon>Fungi</taxon>
        <taxon>Fungi incertae sedis</taxon>
        <taxon>Zoopagomycota</taxon>
        <taxon>Entomophthoromycotina</taxon>
        <taxon>Basidiobolomycetes</taxon>
        <taxon>Basidiobolales</taxon>
        <taxon>Basidiobolaceae</taxon>
        <taxon>Basidiobolus</taxon>
    </lineage>
</organism>
<accession>A0ABR2VN80</accession>
<evidence type="ECO:0000313" key="2">
    <source>
        <dbReference type="Proteomes" id="UP001479436"/>
    </source>
</evidence>
<reference evidence="1 2" key="1">
    <citation type="submission" date="2023-04" db="EMBL/GenBank/DDBJ databases">
        <title>Genome of Basidiobolus ranarum AG-B5.</title>
        <authorList>
            <person name="Stajich J.E."/>
            <person name="Carter-House D."/>
            <person name="Gryganskyi A."/>
        </authorList>
    </citation>
    <scope>NUCLEOTIDE SEQUENCE [LARGE SCALE GENOMIC DNA]</scope>
    <source>
        <strain evidence="1 2">AG-B5</strain>
    </source>
</reference>
<dbReference type="Proteomes" id="UP001479436">
    <property type="component" value="Unassembled WGS sequence"/>
</dbReference>
<dbReference type="EMBL" id="JASJQH010008929">
    <property type="protein sequence ID" value="KAK9685856.1"/>
    <property type="molecule type" value="Genomic_DNA"/>
</dbReference>
<sequence>MLIYVWNFKYEDFIVVANYAIYVQSQMIEPAKLLQIVPAAQEYFNCLPLGHTVNFGDISELSHSYTPSTYGVSVGVDLLLPDITVITLVTVTVKIIHRREIVLEGTELVYDKSVTKFMELAVGLVLSK</sequence>
<gene>
    <name evidence="1" type="ORF">K7432_015344</name>
</gene>